<sequence length="166" mass="17740">MHSPSQHPPRQTGEGASEPGELGFSVCEPCRVCVCVLPDLCAAFDTVSHDMDPNDLGRGLAARGTGRALVLLPSTRGLFFAACSRESGWSSGSGASPERPGCYSPAPPDFRYNLRSRERLQPALPGFTQALPMPAQMGSNTVTLTTAFPKQGHSTREVNHIMERAT</sequence>
<keyword evidence="2" id="KW-1185">Reference proteome</keyword>
<proteinExistence type="predicted"/>
<dbReference type="AlphaFoldDB" id="M7C4Q8"/>
<dbReference type="EMBL" id="KB516584">
    <property type="protein sequence ID" value="EMP39453.1"/>
    <property type="molecule type" value="Genomic_DNA"/>
</dbReference>
<dbReference type="Proteomes" id="UP000031443">
    <property type="component" value="Unassembled WGS sequence"/>
</dbReference>
<gene>
    <name evidence="1" type="ORF">UY3_03330</name>
</gene>
<reference evidence="2" key="1">
    <citation type="journal article" date="2013" name="Nat. Genet.">
        <title>The draft genomes of soft-shell turtle and green sea turtle yield insights into the development and evolution of the turtle-specific body plan.</title>
        <authorList>
            <person name="Wang Z."/>
            <person name="Pascual-Anaya J."/>
            <person name="Zadissa A."/>
            <person name="Li W."/>
            <person name="Niimura Y."/>
            <person name="Huang Z."/>
            <person name="Li C."/>
            <person name="White S."/>
            <person name="Xiong Z."/>
            <person name="Fang D."/>
            <person name="Wang B."/>
            <person name="Ming Y."/>
            <person name="Chen Y."/>
            <person name="Zheng Y."/>
            <person name="Kuraku S."/>
            <person name="Pignatelli M."/>
            <person name="Herrero J."/>
            <person name="Beal K."/>
            <person name="Nozawa M."/>
            <person name="Li Q."/>
            <person name="Wang J."/>
            <person name="Zhang H."/>
            <person name="Yu L."/>
            <person name="Shigenobu S."/>
            <person name="Wang J."/>
            <person name="Liu J."/>
            <person name="Flicek P."/>
            <person name="Searle S."/>
            <person name="Wang J."/>
            <person name="Kuratani S."/>
            <person name="Yin Y."/>
            <person name="Aken B."/>
            <person name="Zhang G."/>
            <person name="Irie N."/>
        </authorList>
    </citation>
    <scope>NUCLEOTIDE SEQUENCE [LARGE SCALE GENOMIC DNA]</scope>
</reference>
<name>M7C4Q8_CHEMY</name>
<evidence type="ECO:0000313" key="1">
    <source>
        <dbReference type="EMBL" id="EMP39453.1"/>
    </source>
</evidence>
<accession>M7C4Q8</accession>
<evidence type="ECO:0000313" key="2">
    <source>
        <dbReference type="Proteomes" id="UP000031443"/>
    </source>
</evidence>
<organism evidence="1 2">
    <name type="scientific">Chelonia mydas</name>
    <name type="common">Green sea-turtle</name>
    <name type="synonym">Chelonia agassizi</name>
    <dbReference type="NCBI Taxonomy" id="8469"/>
    <lineage>
        <taxon>Eukaryota</taxon>
        <taxon>Metazoa</taxon>
        <taxon>Chordata</taxon>
        <taxon>Craniata</taxon>
        <taxon>Vertebrata</taxon>
        <taxon>Euteleostomi</taxon>
        <taxon>Archelosauria</taxon>
        <taxon>Testudinata</taxon>
        <taxon>Testudines</taxon>
        <taxon>Cryptodira</taxon>
        <taxon>Durocryptodira</taxon>
        <taxon>Americhelydia</taxon>
        <taxon>Chelonioidea</taxon>
        <taxon>Cheloniidae</taxon>
        <taxon>Chelonia</taxon>
    </lineage>
</organism>
<protein>
    <submittedName>
        <fullName evidence="1">Uncharacterized protein</fullName>
    </submittedName>
</protein>